<dbReference type="InterPro" id="IPR014729">
    <property type="entry name" value="Rossmann-like_a/b/a_fold"/>
</dbReference>
<feature type="region of interest" description="Disordered" evidence="9">
    <location>
        <begin position="665"/>
        <end position="691"/>
    </location>
</feature>
<dbReference type="SUPFAM" id="SSF52374">
    <property type="entry name" value="Nucleotidylyl transferase"/>
    <property type="match status" value="1"/>
</dbReference>
<feature type="domain" description="Methionyl/Leucyl tRNA synthetase" evidence="10">
    <location>
        <begin position="131"/>
        <end position="498"/>
    </location>
</feature>
<sequence length="691" mass="78132">MNSGTLRTALLLGWSRLPRTTSGTYLHHRRAASAASLLGKLFFLPLRRGTASNRTTRDRRPGEPTVPMDVLRTASARRTFKWQAAGILARTSWVCRSCRSQFVAPKAARRTLATSTTTTTTTPTTPDNKPFYVTTPIFYVNASPHVGHMYSMVLGDVLKRWQTLKGNQAILCTGTDEHGTKVQRAAIANDMDPKQFCDLNSAKFQELAAACRIDYDRFMRTTDQDHVEAVKHFWLLLKEKGLIYEAKHEGWYCVSDECFYPESQLEKRQDPFTGEVYVASIESGNKVEWIEEKNYHFRMTALKDQLLEFYKNNPDWIVPQTRMNQVVDWVTNNLEDLSISRPVSRLSWGIRVPDDESQTIYVWVDALINYITMAGYPYWPPGREHLGGWPVDVHIIGKDILRFHCIYWPALLLALDLPLPKRILSHAHWTMEKKKMSKSIGNVVNPFYAMERFGIDTMRFYMIHNGGIANDADYSNDWLTVEYKKHLQNGVGNLSARVTKPKQWSLRRAVQSYQDGAMLLQPTGEQINDSCVEHITRLDKLASTVDNEMLQLNPSHALQKIMGLIGETNAFISNAEPWVIVKKQDSEALVDRIILTAGESLRIAGILLQPFMPDKAAQLLDLLGVENHNRTFHHARPLVDATYGTAFRTFGKEGIFPPPILDDIKGMGPDAGGKKHSSGNKPSSGNKKPAA</sequence>
<feature type="compositionally biased region" description="Low complexity" evidence="9">
    <location>
        <begin position="679"/>
        <end position="691"/>
    </location>
</feature>
<dbReference type="Pfam" id="PF19303">
    <property type="entry name" value="Anticodon_3"/>
    <property type="match status" value="1"/>
</dbReference>
<evidence type="ECO:0000256" key="1">
    <source>
        <dbReference type="ARBA" id="ARBA00005594"/>
    </source>
</evidence>
<dbReference type="InterPro" id="IPR033911">
    <property type="entry name" value="MetRS_core"/>
</dbReference>
<proteinExistence type="inferred from homology"/>
<gene>
    <name evidence="12" type="ORF">QR685DRAFT_538268</name>
</gene>
<evidence type="ECO:0000256" key="4">
    <source>
        <dbReference type="ARBA" id="ARBA00022741"/>
    </source>
</evidence>
<reference evidence="12 13" key="1">
    <citation type="submission" date="2023-09" db="EMBL/GenBank/DDBJ databases">
        <title>Multi-omics analysis of a traditional fermented food reveals byproduct-associated fungal strains for waste-to-food upcycling.</title>
        <authorList>
            <consortium name="Lawrence Berkeley National Laboratory"/>
            <person name="Rekdal V.M."/>
            <person name="Villalobos-Escobedo J.M."/>
            <person name="Rodriguez-Valeron N."/>
            <person name="Garcia M.O."/>
            <person name="Vasquez D.P."/>
            <person name="Damayanti I."/>
            <person name="Sorensen P.M."/>
            <person name="Baidoo E.E."/>
            <person name="De Carvalho A.C."/>
            <person name="Riley R."/>
            <person name="Lipzen A."/>
            <person name="He G."/>
            <person name="Yan M."/>
            <person name="Haridas S."/>
            <person name="Daum C."/>
            <person name="Yoshinaga Y."/>
            <person name="Ng V."/>
            <person name="Grigoriev I.V."/>
            <person name="Munk R."/>
            <person name="Nuraida L."/>
            <person name="Wijaya C.H."/>
            <person name="Morales P.-C."/>
            <person name="Keasling J.D."/>
        </authorList>
    </citation>
    <scope>NUCLEOTIDE SEQUENCE [LARGE SCALE GENOMIC DNA]</scope>
    <source>
        <strain evidence="12 13">FGSC 2613</strain>
    </source>
</reference>
<evidence type="ECO:0000256" key="2">
    <source>
        <dbReference type="ARBA" id="ARBA00012838"/>
    </source>
</evidence>
<dbReference type="InterPro" id="IPR023457">
    <property type="entry name" value="Met-tRNA_synth_2"/>
</dbReference>
<evidence type="ECO:0000256" key="6">
    <source>
        <dbReference type="ARBA" id="ARBA00022917"/>
    </source>
</evidence>
<dbReference type="InterPro" id="IPR014758">
    <property type="entry name" value="Met-tRNA_synth"/>
</dbReference>
<dbReference type="Proteomes" id="UP001451303">
    <property type="component" value="Unassembled WGS sequence"/>
</dbReference>
<dbReference type="InterPro" id="IPR015413">
    <property type="entry name" value="Methionyl/Leucyl_tRNA_Synth"/>
</dbReference>
<dbReference type="Pfam" id="PF09334">
    <property type="entry name" value="tRNA-synt_1g"/>
    <property type="match status" value="1"/>
</dbReference>
<dbReference type="Gene3D" id="2.170.220.10">
    <property type="match status" value="1"/>
</dbReference>
<keyword evidence="5 8" id="KW-0067">ATP-binding</keyword>
<comment type="similarity">
    <text evidence="1 8">Belongs to the class-I aminoacyl-tRNA synthetase family.</text>
</comment>
<keyword evidence="13" id="KW-1185">Reference proteome</keyword>
<keyword evidence="4 8" id="KW-0547">Nucleotide-binding</keyword>
<evidence type="ECO:0000259" key="11">
    <source>
        <dbReference type="Pfam" id="PF19303"/>
    </source>
</evidence>
<evidence type="ECO:0000256" key="7">
    <source>
        <dbReference type="ARBA" id="ARBA00023146"/>
    </source>
</evidence>
<evidence type="ECO:0000313" key="12">
    <source>
        <dbReference type="EMBL" id="KAL0465635.1"/>
    </source>
</evidence>
<dbReference type="PRINTS" id="PR01041">
    <property type="entry name" value="TRNASYNTHMET"/>
</dbReference>
<dbReference type="PANTHER" id="PTHR43326">
    <property type="entry name" value="METHIONYL-TRNA SYNTHETASE"/>
    <property type="match status" value="1"/>
</dbReference>
<organism evidence="12 13">
    <name type="scientific">Neurospora intermedia</name>
    <dbReference type="NCBI Taxonomy" id="5142"/>
    <lineage>
        <taxon>Eukaryota</taxon>
        <taxon>Fungi</taxon>
        <taxon>Dikarya</taxon>
        <taxon>Ascomycota</taxon>
        <taxon>Pezizomycotina</taxon>
        <taxon>Sordariomycetes</taxon>
        <taxon>Sordariomycetidae</taxon>
        <taxon>Sordariales</taxon>
        <taxon>Sordariaceae</taxon>
        <taxon>Neurospora</taxon>
    </lineage>
</organism>
<keyword evidence="7 8" id="KW-0030">Aminoacyl-tRNA synthetase</keyword>
<comment type="caution">
    <text evidence="12">The sequence shown here is derived from an EMBL/GenBank/DDBJ whole genome shotgun (WGS) entry which is preliminary data.</text>
</comment>
<dbReference type="SUPFAM" id="SSF47323">
    <property type="entry name" value="Anticodon-binding domain of a subclass of class I aminoacyl-tRNA synthetases"/>
    <property type="match status" value="1"/>
</dbReference>
<accession>A0ABR3CYX1</accession>
<feature type="domain" description="Methionyl-tRNA synthetase anticodon-binding" evidence="11">
    <location>
        <begin position="522"/>
        <end position="648"/>
    </location>
</feature>
<evidence type="ECO:0000256" key="9">
    <source>
        <dbReference type="SAM" id="MobiDB-lite"/>
    </source>
</evidence>
<keyword evidence="6 8" id="KW-0648">Protein biosynthesis</keyword>
<dbReference type="Gene3D" id="3.40.50.620">
    <property type="entry name" value="HUPs"/>
    <property type="match status" value="1"/>
</dbReference>
<evidence type="ECO:0000256" key="8">
    <source>
        <dbReference type="RuleBase" id="RU363039"/>
    </source>
</evidence>
<dbReference type="EC" id="6.1.1.10" evidence="2"/>
<dbReference type="EMBL" id="JAVLET010000016">
    <property type="protein sequence ID" value="KAL0465635.1"/>
    <property type="molecule type" value="Genomic_DNA"/>
</dbReference>
<evidence type="ECO:0000256" key="5">
    <source>
        <dbReference type="ARBA" id="ARBA00022840"/>
    </source>
</evidence>
<dbReference type="CDD" id="cd00814">
    <property type="entry name" value="MetRS_core"/>
    <property type="match status" value="1"/>
</dbReference>
<dbReference type="InterPro" id="IPR009080">
    <property type="entry name" value="tRNAsynth_Ia_anticodon-bd"/>
</dbReference>
<dbReference type="PANTHER" id="PTHR43326:SF1">
    <property type="entry name" value="METHIONINE--TRNA LIGASE, MITOCHONDRIAL"/>
    <property type="match status" value="1"/>
</dbReference>
<evidence type="ECO:0000259" key="10">
    <source>
        <dbReference type="Pfam" id="PF09334"/>
    </source>
</evidence>
<evidence type="ECO:0000313" key="13">
    <source>
        <dbReference type="Proteomes" id="UP001451303"/>
    </source>
</evidence>
<name>A0ABR3CYX1_NEUIN</name>
<evidence type="ECO:0000256" key="3">
    <source>
        <dbReference type="ARBA" id="ARBA00022598"/>
    </source>
</evidence>
<dbReference type="NCBIfam" id="TIGR00398">
    <property type="entry name" value="metG"/>
    <property type="match status" value="1"/>
</dbReference>
<dbReference type="InterPro" id="IPR041872">
    <property type="entry name" value="Anticodon_Met"/>
</dbReference>
<protein>
    <recommendedName>
        <fullName evidence="2">methionine--tRNA ligase</fullName>
        <ecNumber evidence="2">6.1.1.10</ecNumber>
    </recommendedName>
</protein>
<keyword evidence="3 8" id="KW-0436">Ligase</keyword>
<dbReference type="Gene3D" id="1.10.730.10">
    <property type="entry name" value="Isoleucyl-tRNA Synthetase, Domain 1"/>
    <property type="match status" value="1"/>
</dbReference>